<dbReference type="Pfam" id="PF19648">
    <property type="entry name" value="DUF6151"/>
    <property type="match status" value="1"/>
</dbReference>
<name>A0A1H4MIK4_9BRAD</name>
<accession>A0A1H4MIK4</accession>
<proteinExistence type="predicted"/>
<reference evidence="1 2" key="1">
    <citation type="submission" date="2016-10" db="EMBL/GenBank/DDBJ databases">
        <authorList>
            <person name="de Groot N.N."/>
        </authorList>
    </citation>
    <scope>NUCLEOTIDE SEQUENCE [LARGE SCALE GENOMIC DNA]</scope>
    <source>
        <strain evidence="1 2">GAS522</strain>
    </source>
</reference>
<dbReference type="InterPro" id="IPR046149">
    <property type="entry name" value="DUF6151"/>
</dbReference>
<dbReference type="EMBL" id="FNTI01000001">
    <property type="protein sequence ID" value="SEB82839.1"/>
    <property type="molecule type" value="Genomic_DNA"/>
</dbReference>
<organism evidence="1 2">
    <name type="scientific">Bradyrhizobium lablabi</name>
    <dbReference type="NCBI Taxonomy" id="722472"/>
    <lineage>
        <taxon>Bacteria</taxon>
        <taxon>Pseudomonadati</taxon>
        <taxon>Pseudomonadota</taxon>
        <taxon>Alphaproteobacteria</taxon>
        <taxon>Hyphomicrobiales</taxon>
        <taxon>Nitrobacteraceae</taxon>
        <taxon>Bradyrhizobium</taxon>
    </lineage>
</organism>
<gene>
    <name evidence="1" type="ORF">SAMN05444171_0020</name>
</gene>
<dbReference type="Proteomes" id="UP000183208">
    <property type="component" value="Unassembled WGS sequence"/>
</dbReference>
<protein>
    <submittedName>
        <fullName evidence="1">Uncharacterized conserved protein</fullName>
    </submittedName>
</protein>
<sequence>MGDQVELRCRCGEVRALVSGASPRTVSRVVCYCDDCQAFAHQLDRADLLNSQGGSDIVQLAPASLAFLQGQHRIVGLRLAPKGLFRWYASCCNTPVGNTLTPAIPFVGIVAQAFDHATHRADDVFGPPTGAILGKYAIGTPPPGSTGLNLPLLLRAIGKVLGWRLRGKAWPHPFFKKGKGEPAYPVTVLSREEREALRPLCGPNPAAGAAR</sequence>
<evidence type="ECO:0000313" key="1">
    <source>
        <dbReference type="EMBL" id="SEB82839.1"/>
    </source>
</evidence>
<dbReference type="AlphaFoldDB" id="A0A1H4MIK4"/>
<evidence type="ECO:0000313" key="2">
    <source>
        <dbReference type="Proteomes" id="UP000183208"/>
    </source>
</evidence>